<organism evidence="1 2">
    <name type="scientific">Nitrospira tepida</name>
    <dbReference type="NCBI Taxonomy" id="2973512"/>
    <lineage>
        <taxon>Bacteria</taxon>
        <taxon>Pseudomonadati</taxon>
        <taxon>Nitrospirota</taxon>
        <taxon>Nitrospiria</taxon>
        <taxon>Nitrospirales</taxon>
        <taxon>Nitrospiraceae</taxon>
        <taxon>Nitrospira</taxon>
    </lineage>
</organism>
<accession>A0AA86MVH2</accession>
<gene>
    <name evidence="1" type="ORF">DNFV4_00193</name>
</gene>
<dbReference type="RefSeq" id="WP_289266799.1">
    <property type="nucleotide sequence ID" value="NZ_OX365700.1"/>
</dbReference>
<evidence type="ECO:0000313" key="2">
    <source>
        <dbReference type="Proteomes" id="UP001179121"/>
    </source>
</evidence>
<name>A0AA86MVH2_9BACT</name>
<dbReference type="KEGG" id="nti:DNFV4_00193"/>
<protein>
    <recommendedName>
        <fullName evidence="3">STAS domain-containing protein</fullName>
    </recommendedName>
</protein>
<evidence type="ECO:0008006" key="3">
    <source>
        <dbReference type="Google" id="ProtNLM"/>
    </source>
</evidence>
<reference evidence="1" key="1">
    <citation type="submission" date="2022-10" db="EMBL/GenBank/DDBJ databases">
        <authorList>
            <person name="Koch H."/>
        </authorList>
    </citation>
    <scope>NUCLEOTIDE SEQUENCE</scope>
    <source>
        <strain evidence="1">DNF</strain>
    </source>
</reference>
<sequence length="106" mass="11714">MLKITVSRDPQGTTFALAGKLMGPWVRELEQCWAQTEPSERETAVIDLNETTYIDADGKELLASLCRQGVTFRAGGCLTRAIVDDVTESCRNRSRDRSIGSAGQRH</sequence>
<dbReference type="AlphaFoldDB" id="A0AA86MVH2"/>
<dbReference type="SUPFAM" id="SSF52091">
    <property type="entry name" value="SpoIIaa-like"/>
    <property type="match status" value="1"/>
</dbReference>
<keyword evidence="2" id="KW-1185">Reference proteome</keyword>
<dbReference type="Proteomes" id="UP001179121">
    <property type="component" value="Chromosome"/>
</dbReference>
<dbReference type="EMBL" id="OX365700">
    <property type="protein sequence ID" value="CAI4029775.1"/>
    <property type="molecule type" value="Genomic_DNA"/>
</dbReference>
<dbReference type="InterPro" id="IPR036513">
    <property type="entry name" value="STAS_dom_sf"/>
</dbReference>
<evidence type="ECO:0000313" key="1">
    <source>
        <dbReference type="EMBL" id="CAI4029775.1"/>
    </source>
</evidence>
<proteinExistence type="predicted"/>